<evidence type="ECO:0000313" key="2">
    <source>
        <dbReference type="Proteomes" id="UP000198647"/>
    </source>
</evidence>
<gene>
    <name evidence="1" type="ORF">SAMN04488081_2520</name>
</gene>
<protein>
    <recommendedName>
        <fullName evidence="3">DUF2187 domain-containing protein</fullName>
    </recommendedName>
</protein>
<accession>A0A1H3IIL3</accession>
<dbReference type="Pfam" id="PF09953">
    <property type="entry name" value="DUF2187"/>
    <property type="match status" value="1"/>
</dbReference>
<proteinExistence type="predicted"/>
<keyword evidence="2" id="KW-1185">Reference proteome</keyword>
<evidence type="ECO:0000313" key="1">
    <source>
        <dbReference type="EMBL" id="SDY27427.1"/>
    </source>
</evidence>
<dbReference type="Proteomes" id="UP000198647">
    <property type="component" value="Unassembled WGS sequence"/>
</dbReference>
<sequence length="77" mass="8670">MSTVEENVQAQIGDIVTFTRKKEQWMGKVVPSGCANSVIVDLRVMEELPDRENSSYLTCVNHKNYHIVSRAAETSVE</sequence>
<reference evidence="1 2" key="1">
    <citation type="submission" date="2016-10" db="EMBL/GenBank/DDBJ databases">
        <authorList>
            <person name="Varghese N."/>
            <person name="Submissions S."/>
        </authorList>
    </citation>
    <scope>NUCLEOTIDE SEQUENCE [LARGE SCALE GENOMIC DNA]</scope>
    <source>
        <strain evidence="1 2">DSM 20748</strain>
    </source>
</reference>
<evidence type="ECO:0008006" key="3">
    <source>
        <dbReference type="Google" id="ProtNLM"/>
    </source>
</evidence>
<name>A0A1H3IIL3_9BACI</name>
<dbReference type="RefSeq" id="WP_093108042.1">
    <property type="nucleotide sequence ID" value="NZ_FNOS01000008.1"/>
</dbReference>
<dbReference type="InterPro" id="IPR018690">
    <property type="entry name" value="DUF2187"/>
</dbReference>
<dbReference type="EMBL" id="FNOS01000008">
    <property type="protein sequence ID" value="SDY27427.1"/>
    <property type="molecule type" value="Genomic_DNA"/>
</dbReference>
<organism evidence="1 2">
    <name type="scientific">Salimicrobium album</name>
    <dbReference type="NCBI Taxonomy" id="50717"/>
    <lineage>
        <taxon>Bacteria</taxon>
        <taxon>Bacillati</taxon>
        <taxon>Bacillota</taxon>
        <taxon>Bacilli</taxon>
        <taxon>Bacillales</taxon>
        <taxon>Bacillaceae</taxon>
        <taxon>Salimicrobium</taxon>
    </lineage>
</organism>
<comment type="caution">
    <text evidence="1">The sequence shown here is derived from an EMBL/GenBank/DDBJ whole genome shotgun (WGS) entry which is preliminary data.</text>
</comment>